<dbReference type="Proteomes" id="UP000233343">
    <property type="component" value="Unassembled WGS sequence"/>
</dbReference>
<keyword evidence="3" id="KW-1185">Reference proteome</keyword>
<keyword evidence="1" id="KW-0175">Coiled coil</keyword>
<protein>
    <submittedName>
        <fullName evidence="2">Transposase</fullName>
    </submittedName>
</protein>
<accession>A0A2N0ZAJ2</accession>
<evidence type="ECO:0000313" key="2">
    <source>
        <dbReference type="EMBL" id="PKG26527.1"/>
    </source>
</evidence>
<dbReference type="InterPro" id="IPR046229">
    <property type="entry name" value="TnpC-like"/>
</dbReference>
<name>A0A2N0ZAJ2_9BACI</name>
<organism evidence="2 3">
    <name type="scientific">Cytobacillus horneckiae</name>
    <dbReference type="NCBI Taxonomy" id="549687"/>
    <lineage>
        <taxon>Bacteria</taxon>
        <taxon>Bacillati</taxon>
        <taxon>Bacillota</taxon>
        <taxon>Bacilli</taxon>
        <taxon>Bacillales</taxon>
        <taxon>Bacillaceae</taxon>
        <taxon>Cytobacillus</taxon>
    </lineage>
</organism>
<reference evidence="2 3" key="1">
    <citation type="journal article" date="2010" name="Int. J. Syst. Evol. Microbiol.">
        <title>Bacillus horneckiae sp. nov., isolated from a spacecraft-assembly clean room.</title>
        <authorList>
            <person name="Vaishampayan P."/>
            <person name="Probst A."/>
            <person name="Krishnamurthi S."/>
            <person name="Ghosh S."/>
            <person name="Osman S."/>
            <person name="McDowall A."/>
            <person name="Ruckmani A."/>
            <person name="Mayilraj S."/>
            <person name="Venkateswaran K."/>
        </authorList>
    </citation>
    <scope>NUCLEOTIDE SEQUENCE [LARGE SCALE GENOMIC DNA]</scope>
    <source>
        <strain evidence="3">1PO1SC</strain>
    </source>
</reference>
<evidence type="ECO:0000313" key="3">
    <source>
        <dbReference type="Proteomes" id="UP000233343"/>
    </source>
</evidence>
<gene>
    <name evidence="2" type="ORF">CWS20_23475</name>
</gene>
<sequence length="127" mass="14703">MTNKKPNTTGLLKTAAEKKEKTLKKVDVAIKAMIKNQSRINFQSVAERSGVSKTYLYKNKAIKSRIINLRNQQEGLSNPKHIKRNMSGNSKDILIESLHRKVKELEKERDQLKEQLKHNLANFYKNI</sequence>
<proteinExistence type="predicted"/>
<comment type="caution">
    <text evidence="2">The sequence shown here is derived from an EMBL/GenBank/DDBJ whole genome shotgun (WGS) entry which is preliminary data.</text>
</comment>
<dbReference type="EMBL" id="PISD01000065">
    <property type="protein sequence ID" value="PKG26527.1"/>
    <property type="molecule type" value="Genomic_DNA"/>
</dbReference>
<evidence type="ECO:0000256" key="1">
    <source>
        <dbReference type="SAM" id="Coils"/>
    </source>
</evidence>
<dbReference type="AlphaFoldDB" id="A0A2N0ZAJ2"/>
<dbReference type="RefSeq" id="WP_066194392.1">
    <property type="nucleotide sequence ID" value="NZ_JARSFA010000052.1"/>
</dbReference>
<feature type="coiled-coil region" evidence="1">
    <location>
        <begin position="95"/>
        <end position="122"/>
    </location>
</feature>
<dbReference type="Pfam" id="PF19776">
    <property type="entry name" value="DUF6262"/>
    <property type="match status" value="1"/>
</dbReference>